<gene>
    <name evidence="3" type="ORF">DS2_06561</name>
</gene>
<dbReference type="CDD" id="cd00118">
    <property type="entry name" value="LysM"/>
    <property type="match status" value="1"/>
</dbReference>
<sequence>MYKYFKFCLLCMLMVATHTFADVLKIRDDAPQEYVVKKGDTLWDISALFLNSPWKWPKLWGMNPQIENPHLIYPGDVLALIYDENGQPRLVVKTASNNNVVKLSPTKRIQYKRYEAIATLPLNVITPYLNYERTLFENEYDSASMVIGGDTNTKNKVKGDLVYATGDLVQGKLYGVYRKIREYDTSFFSGKAQELKLTGTARVLTGEDEEKDHPARLRIVSSKSEIRSGDKLLSLLTDQSLPATFTLSIPNEQISAEILTSSSGLSEFSKLEVVVINSGTKQGLKPGHVLAVYRQSPDIIMDDDKPVYTEDAGRFSQFFHRFNPFSQYDMPFEAIGNLVVFKTYNELSYALVTDTKKALELGDKVGLPE</sequence>
<dbReference type="RefSeq" id="WP_035013871.1">
    <property type="nucleotide sequence ID" value="NZ_ARZY01000008.1"/>
</dbReference>
<dbReference type="AlphaFoldDB" id="W7QPL6"/>
<comment type="caution">
    <text evidence="3">The sequence shown here is derived from an EMBL/GenBank/DDBJ whole genome shotgun (WGS) entry which is preliminary data.</text>
</comment>
<evidence type="ECO:0000259" key="2">
    <source>
        <dbReference type="PROSITE" id="PS51782"/>
    </source>
</evidence>
<dbReference type="OrthoDB" id="9765158at2"/>
<keyword evidence="1" id="KW-0732">Signal</keyword>
<dbReference type="PANTHER" id="PTHR34700">
    <property type="entry name" value="POTASSIUM BINDING PROTEIN KBP"/>
    <property type="match status" value="1"/>
</dbReference>
<organism evidence="3 4">
    <name type="scientific">Catenovulum agarivorans DS-2</name>
    <dbReference type="NCBI Taxonomy" id="1328313"/>
    <lineage>
        <taxon>Bacteria</taxon>
        <taxon>Pseudomonadati</taxon>
        <taxon>Pseudomonadota</taxon>
        <taxon>Gammaproteobacteria</taxon>
        <taxon>Alteromonadales</taxon>
        <taxon>Alteromonadaceae</taxon>
        <taxon>Catenovulum</taxon>
    </lineage>
</organism>
<feature type="signal peptide" evidence="1">
    <location>
        <begin position="1"/>
        <end position="21"/>
    </location>
</feature>
<evidence type="ECO:0000313" key="3">
    <source>
        <dbReference type="EMBL" id="EWH10932.1"/>
    </source>
</evidence>
<dbReference type="Gene3D" id="3.10.350.10">
    <property type="entry name" value="LysM domain"/>
    <property type="match status" value="1"/>
</dbReference>
<dbReference type="PROSITE" id="PS51782">
    <property type="entry name" value="LYSM"/>
    <property type="match status" value="1"/>
</dbReference>
<dbReference type="STRING" id="1328313.DS2_06561"/>
<dbReference type="SMART" id="SM00257">
    <property type="entry name" value="LysM"/>
    <property type="match status" value="1"/>
</dbReference>
<reference evidence="3 4" key="1">
    <citation type="journal article" date="2014" name="Genome Announc.">
        <title>Draft Genome Sequence of the Agar-Degrading Bacterium Catenovulum sp. Strain DS-2, Isolated from Intestines of Haliotis diversicolor.</title>
        <authorList>
            <person name="Shan D."/>
            <person name="Li X."/>
            <person name="Gu Z."/>
            <person name="Wei G."/>
            <person name="Gao Z."/>
            <person name="Shao Z."/>
        </authorList>
    </citation>
    <scope>NUCLEOTIDE SEQUENCE [LARGE SCALE GENOMIC DNA]</scope>
    <source>
        <strain evidence="3 4">DS-2</strain>
    </source>
</reference>
<dbReference type="eggNOG" id="COG1652">
    <property type="taxonomic scope" value="Bacteria"/>
</dbReference>
<dbReference type="InterPro" id="IPR052196">
    <property type="entry name" value="Bact_Kbp"/>
</dbReference>
<dbReference type="InterPro" id="IPR018392">
    <property type="entry name" value="LysM"/>
</dbReference>
<dbReference type="Proteomes" id="UP000019276">
    <property type="component" value="Unassembled WGS sequence"/>
</dbReference>
<feature type="domain" description="LysM" evidence="2">
    <location>
        <begin position="32"/>
        <end position="80"/>
    </location>
</feature>
<evidence type="ECO:0000313" key="4">
    <source>
        <dbReference type="Proteomes" id="UP000019276"/>
    </source>
</evidence>
<dbReference type="SUPFAM" id="SSF54106">
    <property type="entry name" value="LysM domain"/>
    <property type="match status" value="1"/>
</dbReference>
<accession>W7QPL6</accession>
<dbReference type="Pfam" id="PF01476">
    <property type="entry name" value="LysM"/>
    <property type="match status" value="1"/>
</dbReference>
<keyword evidence="4" id="KW-1185">Reference proteome</keyword>
<dbReference type="PANTHER" id="PTHR34700:SF4">
    <property type="entry name" value="PHAGE-LIKE ELEMENT PBSX PROTEIN XKDP"/>
    <property type="match status" value="1"/>
</dbReference>
<dbReference type="InterPro" id="IPR036779">
    <property type="entry name" value="LysM_dom_sf"/>
</dbReference>
<feature type="chain" id="PRO_5004901091" description="LysM domain-containing protein" evidence="1">
    <location>
        <begin position="22"/>
        <end position="369"/>
    </location>
</feature>
<dbReference type="PATRIC" id="fig|1328313.3.peg.1345"/>
<proteinExistence type="predicted"/>
<dbReference type="EMBL" id="ARZY01000008">
    <property type="protein sequence ID" value="EWH10932.1"/>
    <property type="molecule type" value="Genomic_DNA"/>
</dbReference>
<protein>
    <recommendedName>
        <fullName evidence="2">LysM domain-containing protein</fullName>
    </recommendedName>
</protein>
<name>W7QPL6_9ALTE</name>
<evidence type="ECO:0000256" key="1">
    <source>
        <dbReference type="SAM" id="SignalP"/>
    </source>
</evidence>